<comment type="caution">
    <text evidence="6">The sequence shown here is derived from an EMBL/GenBank/DDBJ whole genome shotgun (WGS) entry which is preliminary data.</text>
</comment>
<dbReference type="Gene3D" id="3.40.440.10">
    <property type="entry name" value="Adenylosuccinate Synthetase, subunit A, domain 1"/>
    <property type="match status" value="1"/>
</dbReference>
<gene>
    <name evidence="6" type="ORF">K0U00_46020</name>
</gene>
<evidence type="ECO:0000256" key="5">
    <source>
        <dbReference type="ARBA" id="ARBA00022842"/>
    </source>
</evidence>
<feature type="non-terminal residue" evidence="6">
    <location>
        <position position="193"/>
    </location>
</feature>
<dbReference type="Pfam" id="PF00709">
    <property type="entry name" value="Adenylsucc_synt"/>
    <property type="match status" value="1"/>
</dbReference>
<evidence type="ECO:0000256" key="1">
    <source>
        <dbReference type="ARBA" id="ARBA00022598"/>
    </source>
</evidence>
<keyword evidence="1" id="KW-0436">Ligase</keyword>
<keyword evidence="7" id="KW-1185">Reference proteome</keyword>
<keyword evidence="4" id="KW-0658">Purine biosynthesis</keyword>
<dbReference type="InterPro" id="IPR042109">
    <property type="entry name" value="Adenylosuccinate_synth_dom1"/>
</dbReference>
<keyword evidence="3" id="KW-0547">Nucleotide-binding</keyword>
<dbReference type="SMART" id="SM00788">
    <property type="entry name" value="Adenylsucc_synt"/>
    <property type="match status" value="1"/>
</dbReference>
<accession>A0ABS7CKH0</accession>
<sequence length="193" mass="21563">KYGKFALRMLPSGVFYDTVTNVIGPGVALNISDLFRELEALTARGVPKPNLRISDRAQIVLPYHKQLDELEEQRLGDRKFGSTRSGIAPFYADKAAKLGIQTADLFHRGRLMDRLEAALIPKNVLLEHLYREPQLSAADMLEDLIKLGEKLRPYVCDTTELLQRAVSQGETIVAEGQLGALRDPDHGIYPYST</sequence>
<dbReference type="HAMAP" id="MF_00011">
    <property type="entry name" value="Adenylosucc_synth"/>
    <property type="match status" value="1"/>
</dbReference>
<dbReference type="InterPro" id="IPR042110">
    <property type="entry name" value="Adenylosuccinate_synth_dom2"/>
</dbReference>
<evidence type="ECO:0000256" key="3">
    <source>
        <dbReference type="ARBA" id="ARBA00022741"/>
    </source>
</evidence>
<reference evidence="6 7" key="1">
    <citation type="submission" date="2021-07" db="EMBL/GenBank/DDBJ databases">
        <title>Paenibacillus radiodurans sp. nov., isolated from the southeastern edge of Tengger Desert.</title>
        <authorList>
            <person name="Zhang G."/>
        </authorList>
    </citation>
    <scope>NUCLEOTIDE SEQUENCE [LARGE SCALE GENOMIC DNA]</scope>
    <source>
        <strain evidence="6 7">CCM 7311</strain>
    </source>
</reference>
<dbReference type="Proteomes" id="UP001519887">
    <property type="component" value="Unassembled WGS sequence"/>
</dbReference>
<protein>
    <submittedName>
        <fullName evidence="6">Adenylosuccinate synthetase</fullName>
    </submittedName>
</protein>
<organism evidence="6 7">
    <name type="scientific">Paenibacillus sepulcri</name>
    <dbReference type="NCBI Taxonomy" id="359917"/>
    <lineage>
        <taxon>Bacteria</taxon>
        <taxon>Bacillati</taxon>
        <taxon>Bacillota</taxon>
        <taxon>Bacilli</taxon>
        <taxon>Bacillales</taxon>
        <taxon>Paenibacillaceae</taxon>
        <taxon>Paenibacillus</taxon>
    </lineage>
</organism>
<dbReference type="InterPro" id="IPR027417">
    <property type="entry name" value="P-loop_NTPase"/>
</dbReference>
<dbReference type="Gene3D" id="1.10.300.10">
    <property type="entry name" value="Adenylosuccinate Synthetase, subunit A, domain 2"/>
    <property type="match status" value="1"/>
</dbReference>
<name>A0ABS7CKH0_9BACL</name>
<feature type="non-terminal residue" evidence="6">
    <location>
        <position position="1"/>
    </location>
</feature>
<evidence type="ECO:0000313" key="6">
    <source>
        <dbReference type="EMBL" id="MBW7461438.1"/>
    </source>
</evidence>
<dbReference type="SUPFAM" id="SSF52540">
    <property type="entry name" value="P-loop containing nucleoside triphosphate hydrolases"/>
    <property type="match status" value="1"/>
</dbReference>
<keyword evidence="5" id="KW-0460">Magnesium</keyword>
<proteinExistence type="inferred from homology"/>
<dbReference type="PANTHER" id="PTHR11846:SF0">
    <property type="entry name" value="ADENYLOSUCCINATE SYNTHETASE"/>
    <property type="match status" value="1"/>
</dbReference>
<dbReference type="PANTHER" id="PTHR11846">
    <property type="entry name" value="ADENYLOSUCCINATE SYNTHETASE"/>
    <property type="match status" value="1"/>
</dbReference>
<evidence type="ECO:0000256" key="4">
    <source>
        <dbReference type="ARBA" id="ARBA00022755"/>
    </source>
</evidence>
<dbReference type="InterPro" id="IPR001114">
    <property type="entry name" value="Adenylosuccinate_synthetase"/>
</dbReference>
<dbReference type="EMBL" id="JAHZIK010002954">
    <property type="protein sequence ID" value="MBW7461438.1"/>
    <property type="molecule type" value="Genomic_DNA"/>
</dbReference>
<keyword evidence="2" id="KW-0479">Metal-binding</keyword>
<evidence type="ECO:0000256" key="2">
    <source>
        <dbReference type="ARBA" id="ARBA00022723"/>
    </source>
</evidence>
<evidence type="ECO:0000313" key="7">
    <source>
        <dbReference type="Proteomes" id="UP001519887"/>
    </source>
</evidence>